<dbReference type="AlphaFoldDB" id="A0A2S0N9X5"/>
<accession>A0A2S0N9X5</accession>
<dbReference type="Proteomes" id="UP000237889">
    <property type="component" value="Chromosome"/>
</dbReference>
<name>A0A2S0N9X5_9HYPH</name>
<evidence type="ECO:0000313" key="1">
    <source>
        <dbReference type="EMBL" id="AVO44948.1"/>
    </source>
</evidence>
<dbReference type="EMBL" id="CP027668">
    <property type="protein sequence ID" value="AVO44948.1"/>
    <property type="molecule type" value="Genomic_DNA"/>
</dbReference>
<keyword evidence="2" id="KW-1185">Reference proteome</keyword>
<protein>
    <submittedName>
        <fullName evidence="1">Uncharacterized protein</fullName>
    </submittedName>
</protein>
<reference evidence="1 2" key="1">
    <citation type="submission" date="2018-03" db="EMBL/GenBank/DDBJ databases">
        <title>Genome sequencing of Phreatobacter sp.</title>
        <authorList>
            <person name="Kim S.-J."/>
            <person name="Heo J."/>
            <person name="Kwon S.-W."/>
        </authorList>
    </citation>
    <scope>NUCLEOTIDE SEQUENCE [LARGE SCALE GENOMIC DNA]</scope>
    <source>
        <strain evidence="1 2">S-12</strain>
    </source>
</reference>
<evidence type="ECO:0000313" key="2">
    <source>
        <dbReference type="Proteomes" id="UP000237889"/>
    </source>
</evidence>
<organism evidence="1 2">
    <name type="scientific">Phreatobacter cathodiphilus</name>
    <dbReference type="NCBI Taxonomy" id="1868589"/>
    <lineage>
        <taxon>Bacteria</taxon>
        <taxon>Pseudomonadati</taxon>
        <taxon>Pseudomonadota</taxon>
        <taxon>Alphaproteobacteria</taxon>
        <taxon>Hyphomicrobiales</taxon>
        <taxon>Phreatobacteraceae</taxon>
        <taxon>Phreatobacter</taxon>
    </lineage>
</organism>
<gene>
    <name evidence="1" type="ORF">C6569_07665</name>
</gene>
<sequence length="260" mass="28417">MRIRCEARIALSAMAIGELRRLGFADIARRLEAGELTFAQINRSRLPAAVRARFDRYDGTTIGYSFNFNMSESENATASVGVLFPLVRAPVVLGAAATGNLERQNVRAFRVIDTWERLLTTPRMDERCREYGDSAVNAVYPITGQIGMLEQLKLFFDLTESGNLVSSDSLIPTLIDTVQFTTKISGSINGGVQLARLGNSAQFASASGSADASRSDIHKVTIAIALPPENAPLDRTIAEQQIVRDLSRQEELQALAGLRR</sequence>
<dbReference type="KEGG" id="phr:C6569_07665"/>
<proteinExistence type="predicted"/>